<dbReference type="InterPro" id="IPR020471">
    <property type="entry name" value="AKR"/>
</dbReference>
<keyword evidence="3" id="KW-1185">Reference proteome</keyword>
<organism evidence="2 3">
    <name type="scientific">Litorilinea aerophila</name>
    <dbReference type="NCBI Taxonomy" id="1204385"/>
    <lineage>
        <taxon>Bacteria</taxon>
        <taxon>Bacillati</taxon>
        <taxon>Chloroflexota</taxon>
        <taxon>Caldilineae</taxon>
        <taxon>Caldilineales</taxon>
        <taxon>Caldilineaceae</taxon>
        <taxon>Litorilinea</taxon>
    </lineage>
</organism>
<dbReference type="GO" id="GO:0016491">
    <property type="term" value="F:oxidoreductase activity"/>
    <property type="evidence" value="ECO:0007669"/>
    <property type="project" value="InterPro"/>
</dbReference>
<dbReference type="Pfam" id="PF00248">
    <property type="entry name" value="Aldo_ket_red"/>
    <property type="match status" value="1"/>
</dbReference>
<dbReference type="Gene3D" id="3.20.20.100">
    <property type="entry name" value="NADP-dependent oxidoreductase domain"/>
    <property type="match status" value="1"/>
</dbReference>
<evidence type="ECO:0000313" key="3">
    <source>
        <dbReference type="Proteomes" id="UP000317371"/>
    </source>
</evidence>
<comment type="caution">
    <text evidence="2">The sequence shown here is derived from an EMBL/GenBank/DDBJ whole genome shotgun (WGS) entry which is preliminary data.</text>
</comment>
<sequence length="323" mass="35135">MKQKQLGRTGLSVSIVGLGTAFTGMRTIRAAHVPYEELADSVDEELGVQTVHAALEAGCTLVDTAALYGGGRSERLIGRALRERPDLAARCIVITKVGRTIHGQDYSYDGVLRSVEASLQRLGLDRLSVVYIHDAMGVPMDEVMGRDRALGALRRLQAEKVIDFVGTAADDPRTNADYIETGEFDAAVVPRAWSLLNQYAARRILPAAEKHNVGLVIATPIERGLLATGPQPGNVYYDRNYSPACQAHVGKIQALCQAYQIPLLAAALQWIPRHPQIAASIPGARFPHEAVANAQAAQVPIPDAFWQELEPLIRHWDDCCNFG</sequence>
<dbReference type="PANTHER" id="PTHR42686">
    <property type="entry name" value="GH17980P-RELATED"/>
    <property type="match status" value="1"/>
</dbReference>
<dbReference type="Proteomes" id="UP000317371">
    <property type="component" value="Unassembled WGS sequence"/>
</dbReference>
<dbReference type="PANTHER" id="PTHR42686:SF1">
    <property type="entry name" value="GH17980P-RELATED"/>
    <property type="match status" value="1"/>
</dbReference>
<gene>
    <name evidence="2" type="ORF">FKZ61_22985</name>
</gene>
<dbReference type="GO" id="GO:0005829">
    <property type="term" value="C:cytosol"/>
    <property type="evidence" value="ECO:0007669"/>
    <property type="project" value="TreeGrafter"/>
</dbReference>
<proteinExistence type="predicted"/>
<dbReference type="EMBL" id="VIGC01000053">
    <property type="protein sequence ID" value="TQE93069.1"/>
    <property type="molecule type" value="Genomic_DNA"/>
</dbReference>
<dbReference type="InParanoid" id="A0A540V8H9"/>
<dbReference type="OrthoDB" id="9773828at2"/>
<dbReference type="InterPro" id="IPR023210">
    <property type="entry name" value="NADP_OxRdtase_dom"/>
</dbReference>
<feature type="domain" description="NADP-dependent oxidoreductase" evidence="1">
    <location>
        <begin position="40"/>
        <end position="311"/>
    </location>
</feature>
<accession>A0A540V8H9</accession>
<reference evidence="2 3" key="1">
    <citation type="submission" date="2019-06" db="EMBL/GenBank/DDBJ databases">
        <title>Genome sequence of Litorilinea aerophila BAA-2444.</title>
        <authorList>
            <person name="Maclea K.S."/>
            <person name="Maurais E.G."/>
            <person name="Iannazzi L.C."/>
        </authorList>
    </citation>
    <scope>NUCLEOTIDE SEQUENCE [LARGE SCALE GENOMIC DNA]</scope>
    <source>
        <strain evidence="2 3">ATCC BAA-2444</strain>
    </source>
</reference>
<dbReference type="CDD" id="cd19090">
    <property type="entry name" value="AKR_AKR15A-like"/>
    <property type="match status" value="1"/>
</dbReference>
<dbReference type="InterPro" id="IPR036812">
    <property type="entry name" value="NAD(P)_OxRdtase_dom_sf"/>
</dbReference>
<evidence type="ECO:0000259" key="1">
    <source>
        <dbReference type="Pfam" id="PF00248"/>
    </source>
</evidence>
<protein>
    <submittedName>
        <fullName evidence="2">Aldo/keto reductase</fullName>
    </submittedName>
</protein>
<dbReference type="SUPFAM" id="SSF51430">
    <property type="entry name" value="NAD(P)-linked oxidoreductase"/>
    <property type="match status" value="1"/>
</dbReference>
<evidence type="ECO:0000313" key="2">
    <source>
        <dbReference type="EMBL" id="TQE93069.1"/>
    </source>
</evidence>
<dbReference type="RefSeq" id="WP_141612526.1">
    <property type="nucleotide sequence ID" value="NZ_VIGC02000053.1"/>
</dbReference>
<name>A0A540V8H9_9CHLR</name>
<dbReference type="AlphaFoldDB" id="A0A540V8H9"/>